<dbReference type="InterPro" id="IPR036271">
    <property type="entry name" value="Tet_transcr_reg_TetR-rel_C_sf"/>
</dbReference>
<keyword evidence="1" id="KW-0678">Repressor</keyword>
<proteinExistence type="predicted"/>
<organism evidence="7 8">
    <name type="scientific">Nonomuraea monospora</name>
    <dbReference type="NCBI Taxonomy" id="568818"/>
    <lineage>
        <taxon>Bacteria</taxon>
        <taxon>Bacillati</taxon>
        <taxon>Actinomycetota</taxon>
        <taxon>Actinomycetes</taxon>
        <taxon>Streptosporangiales</taxon>
        <taxon>Streptosporangiaceae</taxon>
        <taxon>Nonomuraea</taxon>
    </lineage>
</organism>
<keyword evidence="4" id="KW-0804">Transcription</keyword>
<gene>
    <name evidence="7" type="ORF">GCM10009850_080480</name>
</gene>
<accession>A0ABN3CTC2</accession>
<name>A0ABN3CTC2_9ACTN</name>
<dbReference type="InterPro" id="IPR001647">
    <property type="entry name" value="HTH_TetR"/>
</dbReference>
<keyword evidence="2" id="KW-0805">Transcription regulation</keyword>
<feature type="domain" description="HTH tetR-type" evidence="6">
    <location>
        <begin position="14"/>
        <end position="74"/>
    </location>
</feature>
<dbReference type="SUPFAM" id="SSF48498">
    <property type="entry name" value="Tetracyclin repressor-like, C-terminal domain"/>
    <property type="match status" value="1"/>
</dbReference>
<dbReference type="RefSeq" id="WP_344487232.1">
    <property type="nucleotide sequence ID" value="NZ_BAAAQX010000027.1"/>
</dbReference>
<evidence type="ECO:0000259" key="6">
    <source>
        <dbReference type="PROSITE" id="PS50977"/>
    </source>
</evidence>
<dbReference type="Proteomes" id="UP001499843">
    <property type="component" value="Unassembled WGS sequence"/>
</dbReference>
<keyword evidence="3 5" id="KW-0238">DNA-binding</keyword>
<dbReference type="PRINTS" id="PR00455">
    <property type="entry name" value="HTHTETR"/>
</dbReference>
<dbReference type="InterPro" id="IPR039538">
    <property type="entry name" value="BetI_C"/>
</dbReference>
<dbReference type="PANTHER" id="PTHR47506:SF1">
    <property type="entry name" value="HTH-TYPE TRANSCRIPTIONAL REGULATOR YJDC"/>
    <property type="match status" value="1"/>
</dbReference>
<evidence type="ECO:0000256" key="1">
    <source>
        <dbReference type="ARBA" id="ARBA00022491"/>
    </source>
</evidence>
<evidence type="ECO:0000256" key="3">
    <source>
        <dbReference type="ARBA" id="ARBA00023125"/>
    </source>
</evidence>
<evidence type="ECO:0000313" key="7">
    <source>
        <dbReference type="EMBL" id="GAA2212586.1"/>
    </source>
</evidence>
<dbReference type="EMBL" id="BAAAQX010000027">
    <property type="protein sequence ID" value="GAA2212586.1"/>
    <property type="molecule type" value="Genomic_DNA"/>
</dbReference>
<protein>
    <submittedName>
        <fullName evidence="7">TetR/AcrR family transcriptional regulator</fullName>
    </submittedName>
</protein>
<dbReference type="InterPro" id="IPR009057">
    <property type="entry name" value="Homeodomain-like_sf"/>
</dbReference>
<dbReference type="Pfam" id="PF00440">
    <property type="entry name" value="TetR_N"/>
    <property type="match status" value="1"/>
</dbReference>
<evidence type="ECO:0000256" key="5">
    <source>
        <dbReference type="PROSITE-ProRule" id="PRU00335"/>
    </source>
</evidence>
<dbReference type="SUPFAM" id="SSF46689">
    <property type="entry name" value="Homeodomain-like"/>
    <property type="match status" value="1"/>
</dbReference>
<dbReference type="Gene3D" id="1.10.357.10">
    <property type="entry name" value="Tetracycline Repressor, domain 2"/>
    <property type="match status" value="1"/>
</dbReference>
<reference evidence="7 8" key="1">
    <citation type="journal article" date="2019" name="Int. J. Syst. Evol. Microbiol.">
        <title>The Global Catalogue of Microorganisms (GCM) 10K type strain sequencing project: providing services to taxonomists for standard genome sequencing and annotation.</title>
        <authorList>
            <consortium name="The Broad Institute Genomics Platform"/>
            <consortium name="The Broad Institute Genome Sequencing Center for Infectious Disease"/>
            <person name="Wu L."/>
            <person name="Ma J."/>
        </authorList>
    </citation>
    <scope>NUCLEOTIDE SEQUENCE [LARGE SCALE GENOMIC DNA]</scope>
    <source>
        <strain evidence="7 8">JCM 16114</strain>
    </source>
</reference>
<dbReference type="PROSITE" id="PS50977">
    <property type="entry name" value="HTH_TETR_2"/>
    <property type="match status" value="1"/>
</dbReference>
<evidence type="ECO:0000313" key="8">
    <source>
        <dbReference type="Proteomes" id="UP001499843"/>
    </source>
</evidence>
<feature type="DNA-binding region" description="H-T-H motif" evidence="5">
    <location>
        <begin position="37"/>
        <end position="56"/>
    </location>
</feature>
<keyword evidence="8" id="KW-1185">Reference proteome</keyword>
<sequence length="205" mass="22548">MTASGNRGPYAKTAAVRRRVLEACVDAFGETGFYGATMKDLARRAGISHTGLLHHFPRKEDLLLGVLALRDERGTEFLQSAKVLDPAADPVETLNGMIAVIVDNELRPGLMELHCVVSGEATSADHPAHAYYADRYRNLRRFYAETFAALAERGLPPSIDPPILATMTVSLINGLQAQWLFDRDTVRVETAIRQFFRAVIPGLPT</sequence>
<dbReference type="Pfam" id="PF13977">
    <property type="entry name" value="TetR_C_6"/>
    <property type="match status" value="1"/>
</dbReference>
<dbReference type="PANTHER" id="PTHR47506">
    <property type="entry name" value="TRANSCRIPTIONAL REGULATORY PROTEIN"/>
    <property type="match status" value="1"/>
</dbReference>
<evidence type="ECO:0000256" key="4">
    <source>
        <dbReference type="ARBA" id="ARBA00023163"/>
    </source>
</evidence>
<comment type="caution">
    <text evidence="7">The sequence shown here is derived from an EMBL/GenBank/DDBJ whole genome shotgun (WGS) entry which is preliminary data.</text>
</comment>
<evidence type="ECO:0000256" key="2">
    <source>
        <dbReference type="ARBA" id="ARBA00023015"/>
    </source>
</evidence>